<organism evidence="2 3">
    <name type="scientific">Trifolium medium</name>
    <dbReference type="NCBI Taxonomy" id="97028"/>
    <lineage>
        <taxon>Eukaryota</taxon>
        <taxon>Viridiplantae</taxon>
        <taxon>Streptophyta</taxon>
        <taxon>Embryophyta</taxon>
        <taxon>Tracheophyta</taxon>
        <taxon>Spermatophyta</taxon>
        <taxon>Magnoliopsida</taxon>
        <taxon>eudicotyledons</taxon>
        <taxon>Gunneridae</taxon>
        <taxon>Pentapetalae</taxon>
        <taxon>rosids</taxon>
        <taxon>fabids</taxon>
        <taxon>Fabales</taxon>
        <taxon>Fabaceae</taxon>
        <taxon>Papilionoideae</taxon>
        <taxon>50 kb inversion clade</taxon>
        <taxon>NPAAA clade</taxon>
        <taxon>Hologalegina</taxon>
        <taxon>IRL clade</taxon>
        <taxon>Trifolieae</taxon>
        <taxon>Trifolium</taxon>
    </lineage>
</organism>
<evidence type="ECO:0000256" key="1">
    <source>
        <dbReference type="SAM" id="MobiDB-lite"/>
    </source>
</evidence>
<comment type="caution">
    <text evidence="2">The sequence shown here is derived from an EMBL/GenBank/DDBJ whole genome shotgun (WGS) entry which is preliminary data.</text>
</comment>
<dbReference type="EMBL" id="LXQA011237549">
    <property type="protein sequence ID" value="MCI90189.1"/>
    <property type="molecule type" value="Genomic_DNA"/>
</dbReference>
<feature type="non-terminal residue" evidence="2">
    <location>
        <position position="1"/>
    </location>
</feature>
<sequence length="38" mass="3863">GAMAAANRVEIPSDNRSGIASAADGCLPSNEEVDWACN</sequence>
<dbReference type="Proteomes" id="UP000265520">
    <property type="component" value="Unassembled WGS sequence"/>
</dbReference>
<evidence type="ECO:0000313" key="2">
    <source>
        <dbReference type="EMBL" id="MCI90189.1"/>
    </source>
</evidence>
<evidence type="ECO:0000313" key="3">
    <source>
        <dbReference type="Proteomes" id="UP000265520"/>
    </source>
</evidence>
<dbReference type="AlphaFoldDB" id="A0A392VRY0"/>
<feature type="region of interest" description="Disordered" evidence="1">
    <location>
        <begin position="1"/>
        <end position="24"/>
    </location>
</feature>
<proteinExistence type="predicted"/>
<reference evidence="2 3" key="1">
    <citation type="journal article" date="2018" name="Front. Plant Sci.">
        <title>Red Clover (Trifolium pratense) and Zigzag Clover (T. medium) - A Picture of Genomic Similarities and Differences.</title>
        <authorList>
            <person name="Dluhosova J."/>
            <person name="Istvanek J."/>
            <person name="Nedelnik J."/>
            <person name="Repkova J."/>
        </authorList>
    </citation>
    <scope>NUCLEOTIDE SEQUENCE [LARGE SCALE GENOMIC DNA]</scope>
    <source>
        <strain evidence="3">cv. 10/8</strain>
        <tissue evidence="2">Leaf</tissue>
    </source>
</reference>
<name>A0A392VRY0_9FABA</name>
<accession>A0A392VRY0</accession>
<keyword evidence="3" id="KW-1185">Reference proteome</keyword>
<protein>
    <submittedName>
        <fullName evidence="2">Uncharacterized protein</fullName>
    </submittedName>
</protein>